<keyword evidence="6" id="KW-0631">Potassium channel</keyword>
<evidence type="ECO:0000256" key="9">
    <source>
        <dbReference type="ARBA" id="ARBA00023065"/>
    </source>
</evidence>
<comment type="similarity">
    <text evidence="2">Belongs to the TMEM175 family.</text>
</comment>
<evidence type="ECO:0000256" key="1">
    <source>
        <dbReference type="ARBA" id="ARBA00004141"/>
    </source>
</evidence>
<evidence type="ECO:0000256" key="8">
    <source>
        <dbReference type="ARBA" id="ARBA00022989"/>
    </source>
</evidence>
<keyword evidence="11" id="KW-0407">Ion channel</keyword>
<keyword evidence="10 13" id="KW-0472">Membrane</keyword>
<evidence type="ECO:0000313" key="14">
    <source>
        <dbReference type="EMBL" id="VFJ13417.1"/>
    </source>
</evidence>
<evidence type="ECO:0000256" key="11">
    <source>
        <dbReference type="ARBA" id="ARBA00023303"/>
    </source>
</evidence>
<feature type="transmembrane region" description="Helical" evidence="13">
    <location>
        <begin position="58"/>
        <end position="76"/>
    </location>
</feature>
<comment type="catalytic activity">
    <reaction evidence="12">
        <text>K(+)(in) = K(+)(out)</text>
        <dbReference type="Rhea" id="RHEA:29463"/>
        <dbReference type="ChEBI" id="CHEBI:29103"/>
    </reaction>
</comment>
<evidence type="ECO:0000256" key="3">
    <source>
        <dbReference type="ARBA" id="ARBA00022448"/>
    </source>
</evidence>
<evidence type="ECO:0000256" key="12">
    <source>
        <dbReference type="ARBA" id="ARBA00034430"/>
    </source>
</evidence>
<evidence type="ECO:0000313" key="15">
    <source>
        <dbReference type="Proteomes" id="UP000294299"/>
    </source>
</evidence>
<reference evidence="14 15" key="1">
    <citation type="submission" date="2019-02" db="EMBL/GenBank/DDBJ databases">
        <authorList>
            <person name="Lehtovirta-Morley E L."/>
        </authorList>
    </citation>
    <scope>NUCLEOTIDE SEQUENCE [LARGE SCALE GENOMIC DNA]</scope>
    <source>
        <strain evidence="14">NFRAN1</strain>
    </source>
</reference>
<dbReference type="AlphaFoldDB" id="A0A484IB16"/>
<protein>
    <recommendedName>
        <fullName evidence="16">DUF1211 domain-containing protein</fullName>
    </recommendedName>
</protein>
<feature type="transmembrane region" description="Helical" evidence="13">
    <location>
        <begin position="181"/>
        <end position="196"/>
    </location>
</feature>
<name>A0A484IB16_9ARCH</name>
<feature type="transmembrane region" description="Helical" evidence="13">
    <location>
        <begin position="12"/>
        <end position="31"/>
    </location>
</feature>
<dbReference type="GO" id="GO:0016020">
    <property type="term" value="C:membrane"/>
    <property type="evidence" value="ECO:0007669"/>
    <property type="project" value="UniProtKB-SubCell"/>
</dbReference>
<evidence type="ECO:0000256" key="13">
    <source>
        <dbReference type="SAM" id="Phobius"/>
    </source>
</evidence>
<dbReference type="InterPro" id="IPR010617">
    <property type="entry name" value="TMEM175-like"/>
</dbReference>
<sequence length="203" mass="23308">MVSLNKVRLDHVISFGDAIFAFSITFIAISIEIPDLPSNLSEAEVVNKLFSLIPQFEIYFASFAVIGIFWIKYHLIFNKIKDSHSIMLWLNLFYLFFVTLISFGTALRFENNYVSTFVLYAIILTATSLLLSLIWIHALNHNLLKDDIMTKRQKKLYTLQGIIPAIIFAGSIGIAFINIQAASYFWILIIPFQIIFKKRTNLS</sequence>
<dbReference type="EMBL" id="LR216287">
    <property type="protein sequence ID" value="VFJ13417.1"/>
    <property type="molecule type" value="Genomic_DNA"/>
</dbReference>
<dbReference type="Proteomes" id="UP000294299">
    <property type="component" value="Chromosome NFRAN"/>
</dbReference>
<feature type="transmembrane region" description="Helical" evidence="13">
    <location>
        <begin position="88"/>
        <end position="107"/>
    </location>
</feature>
<evidence type="ECO:0000256" key="2">
    <source>
        <dbReference type="ARBA" id="ARBA00006920"/>
    </source>
</evidence>
<dbReference type="GeneID" id="39420525"/>
<organism evidence="14 15">
    <name type="scientific">Candidatus Nitrosocosmicus franklandianus</name>
    <dbReference type="NCBI Taxonomy" id="1798806"/>
    <lineage>
        <taxon>Archaea</taxon>
        <taxon>Nitrososphaerota</taxon>
        <taxon>Nitrososphaeria</taxon>
        <taxon>Nitrososphaerales</taxon>
        <taxon>Nitrososphaeraceae</taxon>
        <taxon>Candidatus Nitrosocosmicus</taxon>
    </lineage>
</organism>
<feature type="transmembrane region" description="Helical" evidence="13">
    <location>
        <begin position="113"/>
        <end position="136"/>
    </location>
</feature>
<dbReference type="Pfam" id="PF06736">
    <property type="entry name" value="TMEM175"/>
    <property type="match status" value="1"/>
</dbReference>
<keyword evidence="8 13" id="KW-1133">Transmembrane helix</keyword>
<keyword evidence="5 13" id="KW-0812">Transmembrane</keyword>
<dbReference type="RefSeq" id="WP_134483320.1">
    <property type="nucleotide sequence ID" value="NZ_LR216287.1"/>
</dbReference>
<evidence type="ECO:0000256" key="5">
    <source>
        <dbReference type="ARBA" id="ARBA00022692"/>
    </source>
</evidence>
<accession>A0A484IB16</accession>
<dbReference type="OrthoDB" id="10769at2157"/>
<evidence type="ECO:0008006" key="16">
    <source>
        <dbReference type="Google" id="ProtNLM"/>
    </source>
</evidence>
<keyword evidence="15" id="KW-1185">Reference proteome</keyword>
<keyword evidence="3" id="KW-0813">Transport</keyword>
<keyword evidence="7" id="KW-0630">Potassium</keyword>
<dbReference type="KEGG" id="nfn:NFRAN_1095"/>
<gene>
    <name evidence="14" type="ORF">NFRAN_1095</name>
</gene>
<dbReference type="GO" id="GO:0005267">
    <property type="term" value="F:potassium channel activity"/>
    <property type="evidence" value="ECO:0007669"/>
    <property type="project" value="UniProtKB-KW"/>
</dbReference>
<feature type="transmembrane region" description="Helical" evidence="13">
    <location>
        <begin position="156"/>
        <end position="175"/>
    </location>
</feature>
<dbReference type="GO" id="GO:0015252">
    <property type="term" value="F:proton channel activity"/>
    <property type="evidence" value="ECO:0007669"/>
    <property type="project" value="InterPro"/>
</dbReference>
<evidence type="ECO:0000256" key="10">
    <source>
        <dbReference type="ARBA" id="ARBA00023136"/>
    </source>
</evidence>
<evidence type="ECO:0000256" key="7">
    <source>
        <dbReference type="ARBA" id="ARBA00022958"/>
    </source>
</evidence>
<keyword evidence="9" id="KW-0406">Ion transport</keyword>
<proteinExistence type="inferred from homology"/>
<comment type="subcellular location">
    <subcellularLocation>
        <location evidence="1">Membrane</location>
        <topology evidence="1">Multi-pass membrane protein</topology>
    </subcellularLocation>
</comment>
<evidence type="ECO:0000256" key="6">
    <source>
        <dbReference type="ARBA" id="ARBA00022826"/>
    </source>
</evidence>
<evidence type="ECO:0000256" key="4">
    <source>
        <dbReference type="ARBA" id="ARBA00022538"/>
    </source>
</evidence>
<keyword evidence="4" id="KW-0633">Potassium transport</keyword>